<keyword evidence="2" id="KW-1185">Reference proteome</keyword>
<dbReference type="WBParaSite" id="EEL_0000117801-mRNA-1">
    <property type="protein sequence ID" value="EEL_0000117801-mRNA-1"/>
    <property type="gene ID" value="EEL_0000117801"/>
</dbReference>
<feature type="repeat" description="RCC1" evidence="1">
    <location>
        <begin position="257"/>
        <end position="308"/>
    </location>
</feature>
<dbReference type="Gene3D" id="2.130.10.30">
    <property type="entry name" value="Regulator of chromosome condensation 1/beta-lactamase-inhibitor protein II"/>
    <property type="match status" value="1"/>
</dbReference>
<name>A0A0R3RI71_9BILA</name>
<proteinExistence type="predicted"/>
<dbReference type="PRINTS" id="PR00633">
    <property type="entry name" value="RCCNDNSATION"/>
</dbReference>
<evidence type="ECO:0000313" key="2">
    <source>
        <dbReference type="Proteomes" id="UP000050640"/>
    </source>
</evidence>
<dbReference type="InterPro" id="IPR000408">
    <property type="entry name" value="Reg_chr_condens"/>
</dbReference>
<dbReference type="Pfam" id="PF00415">
    <property type="entry name" value="RCC1"/>
    <property type="match status" value="2"/>
</dbReference>
<organism evidence="2 3">
    <name type="scientific">Elaeophora elaphi</name>
    <dbReference type="NCBI Taxonomy" id="1147741"/>
    <lineage>
        <taxon>Eukaryota</taxon>
        <taxon>Metazoa</taxon>
        <taxon>Ecdysozoa</taxon>
        <taxon>Nematoda</taxon>
        <taxon>Chromadorea</taxon>
        <taxon>Rhabditida</taxon>
        <taxon>Spirurina</taxon>
        <taxon>Spiruromorpha</taxon>
        <taxon>Filarioidea</taxon>
        <taxon>Onchocercidae</taxon>
        <taxon>Elaeophora</taxon>
    </lineage>
</organism>
<feature type="repeat" description="RCC1" evidence="1">
    <location>
        <begin position="205"/>
        <end position="256"/>
    </location>
</feature>
<protein>
    <submittedName>
        <fullName evidence="3">RCC1 domain-containing protein 1</fullName>
    </submittedName>
</protein>
<dbReference type="SUPFAM" id="SSF50985">
    <property type="entry name" value="RCC1/BLIP-II"/>
    <property type="match status" value="1"/>
</dbReference>
<dbReference type="AlphaFoldDB" id="A0A0R3RI71"/>
<dbReference type="PANTHER" id="PTHR46849">
    <property type="entry name" value="RCC1 DOMAIN-CONTAINING PROTEIN 1"/>
    <property type="match status" value="1"/>
</dbReference>
<sequence length="320" mass="35927">MKKGTTDEECEIFVAYFGTIEIHRNVTKSRIIVRNYLLQRISRFQVDGTIKDISHTHNYIFGLAPSDHRLYILRIDSFFVYSLNLDAITENVKFEHLINVILETEPMHGRVNCNDGQIPELAHCELRQTEERMKLNFNKIEDFLICATSRSCFLARNTTNGEPSMYRIFTDNKINDFQLLQFGFVGCIQQLSAGNDHILILTVNGTVYCMGTGSRGELGHGTLECEQQPKLVESLTSLTVVQIACGGWHSVALTDDGDVYLWGWNKYGQLGNCCEIGEILDTPTPLDIDESIVGIAAHGNGTWLRRANQSVLSLGSTNAI</sequence>
<accession>A0A0R3RI71</accession>
<dbReference type="Proteomes" id="UP000050640">
    <property type="component" value="Unplaced"/>
</dbReference>
<dbReference type="PANTHER" id="PTHR46849:SF1">
    <property type="entry name" value="RCC1 DOMAIN-CONTAINING PROTEIN 1"/>
    <property type="match status" value="1"/>
</dbReference>
<dbReference type="PROSITE" id="PS00626">
    <property type="entry name" value="RCC1_2"/>
    <property type="match status" value="1"/>
</dbReference>
<dbReference type="InterPro" id="IPR052830">
    <property type="entry name" value="RCC1_domain-containing"/>
</dbReference>
<reference evidence="3" key="1">
    <citation type="submission" date="2017-02" db="UniProtKB">
        <authorList>
            <consortium name="WormBaseParasite"/>
        </authorList>
    </citation>
    <scope>IDENTIFICATION</scope>
</reference>
<dbReference type="PROSITE" id="PS50012">
    <property type="entry name" value="RCC1_3"/>
    <property type="match status" value="2"/>
</dbReference>
<dbReference type="STRING" id="1147741.A0A0R3RI71"/>
<dbReference type="InterPro" id="IPR009091">
    <property type="entry name" value="RCC1/BLIP-II"/>
</dbReference>
<evidence type="ECO:0000313" key="3">
    <source>
        <dbReference type="WBParaSite" id="EEL_0000117801-mRNA-1"/>
    </source>
</evidence>
<evidence type="ECO:0000256" key="1">
    <source>
        <dbReference type="PROSITE-ProRule" id="PRU00235"/>
    </source>
</evidence>